<comment type="similarity">
    <text evidence="2 11">Belongs to the ATPase B chain family.</text>
</comment>
<organism evidence="14 15">
    <name type="scientific">Rhodamnia argentea</name>
    <dbReference type="NCBI Taxonomy" id="178133"/>
    <lineage>
        <taxon>Eukaryota</taxon>
        <taxon>Viridiplantae</taxon>
        <taxon>Streptophyta</taxon>
        <taxon>Embryophyta</taxon>
        <taxon>Tracheophyta</taxon>
        <taxon>Spermatophyta</taxon>
        <taxon>Magnoliopsida</taxon>
        <taxon>eudicotyledons</taxon>
        <taxon>Gunneridae</taxon>
        <taxon>Pentapetalae</taxon>
        <taxon>rosids</taxon>
        <taxon>malvids</taxon>
        <taxon>Myrtales</taxon>
        <taxon>Myrtaceae</taxon>
        <taxon>Myrtoideae</taxon>
        <taxon>Myrteae</taxon>
        <taxon>Australasian group</taxon>
        <taxon>Rhodamnia</taxon>
    </lineage>
</organism>
<dbReference type="PANTHER" id="PTHR33445:SF2">
    <property type="entry name" value="ATP SYNTHASE SUBUNIT B', CHLOROPLASTIC"/>
    <property type="match status" value="1"/>
</dbReference>
<dbReference type="GO" id="GO:0045259">
    <property type="term" value="C:proton-transporting ATP synthase complex"/>
    <property type="evidence" value="ECO:0007669"/>
    <property type="project" value="UniProtKB-KW"/>
</dbReference>
<keyword evidence="4 11" id="KW-0138">CF(0)</keyword>
<accession>A0A8B8QPX5</accession>
<evidence type="ECO:0000256" key="8">
    <source>
        <dbReference type="ARBA" id="ARBA00023065"/>
    </source>
</evidence>
<feature type="compositionally biased region" description="Pro residues" evidence="13">
    <location>
        <begin position="16"/>
        <end position="31"/>
    </location>
</feature>
<evidence type="ECO:0000256" key="2">
    <source>
        <dbReference type="ARBA" id="ARBA00005513"/>
    </source>
</evidence>
<evidence type="ECO:0000256" key="6">
    <source>
        <dbReference type="ARBA" id="ARBA00022781"/>
    </source>
</evidence>
<evidence type="ECO:0000313" key="14">
    <source>
        <dbReference type="Proteomes" id="UP000827889"/>
    </source>
</evidence>
<dbReference type="GO" id="GO:0015986">
    <property type="term" value="P:proton motive force-driven ATP synthesis"/>
    <property type="evidence" value="ECO:0007669"/>
    <property type="project" value="InterPro"/>
</dbReference>
<evidence type="ECO:0000256" key="10">
    <source>
        <dbReference type="ARBA" id="ARBA00025198"/>
    </source>
</evidence>
<dbReference type="OrthoDB" id="3819at2759"/>
<sequence length="217" mass="23557">MAKMIVASPSSCKTQIPPPLSAAKPKQPPSLPQLRLPKPLASLSLKSLPLLAAAAAPSALLLAQPLPALAEEFEKAALFDFNLTLPIIAGEFLLLMFALDKIYFTPMGKFMDERDAAIKEKLSSVKDTSAEVKQLEEQAAAVMRAARAEISAALSKMKKETQAEVEQKLREGRRKVEAELEEALVSLESQKEETIKALDSQIAVLSQDIVNKVLPVQ</sequence>
<dbReference type="GO" id="GO:0046961">
    <property type="term" value="F:proton-transporting ATPase activity, rotational mechanism"/>
    <property type="evidence" value="ECO:0007669"/>
    <property type="project" value="TreeGrafter"/>
</dbReference>
<dbReference type="InterPro" id="IPR002146">
    <property type="entry name" value="ATP_synth_b/b'su_bac/chlpt"/>
</dbReference>
<dbReference type="HAMAP" id="MF_01398">
    <property type="entry name" value="ATP_synth_b_bprime"/>
    <property type="match status" value="1"/>
</dbReference>
<reference evidence="15" key="1">
    <citation type="submission" date="2025-08" db="UniProtKB">
        <authorList>
            <consortium name="RefSeq"/>
        </authorList>
    </citation>
    <scope>IDENTIFICATION</scope>
    <source>
        <tissue evidence="15">Leaf</tissue>
    </source>
</reference>
<keyword evidence="6 11" id="KW-0375">Hydrogen ion transport</keyword>
<keyword evidence="5 11" id="KW-0812">Transmembrane</keyword>
<evidence type="ECO:0000256" key="13">
    <source>
        <dbReference type="SAM" id="MobiDB-lite"/>
    </source>
</evidence>
<feature type="region of interest" description="Disordered" evidence="13">
    <location>
        <begin position="1"/>
        <end position="31"/>
    </location>
</feature>
<keyword evidence="14" id="KW-1185">Reference proteome</keyword>
<dbReference type="RefSeq" id="XP_030548327.1">
    <property type="nucleotide sequence ID" value="XM_030692467.1"/>
</dbReference>
<dbReference type="Proteomes" id="UP000827889">
    <property type="component" value="Chromosome 4"/>
</dbReference>
<keyword evidence="12" id="KW-0175">Coiled coil</keyword>
<protein>
    <submittedName>
        <fullName evidence="15">ATP synthase subunit b', chloroplastic</fullName>
    </submittedName>
</protein>
<name>A0A8B8QPX5_9MYRT</name>
<evidence type="ECO:0000256" key="4">
    <source>
        <dbReference type="ARBA" id="ARBA00022547"/>
    </source>
</evidence>
<evidence type="ECO:0000256" key="1">
    <source>
        <dbReference type="ARBA" id="ARBA00004167"/>
    </source>
</evidence>
<evidence type="ECO:0000256" key="5">
    <source>
        <dbReference type="ARBA" id="ARBA00022692"/>
    </source>
</evidence>
<comment type="subcellular location">
    <subcellularLocation>
        <location evidence="1">Membrane</location>
        <topology evidence="1">Single-pass membrane protein</topology>
    </subcellularLocation>
</comment>
<evidence type="ECO:0000256" key="7">
    <source>
        <dbReference type="ARBA" id="ARBA00022989"/>
    </source>
</evidence>
<dbReference type="GeneID" id="115753717"/>
<keyword evidence="8 11" id="KW-0406">Ion transport</keyword>
<dbReference type="InterPro" id="IPR050059">
    <property type="entry name" value="ATP_synthase_B_chain"/>
</dbReference>
<keyword evidence="3 11" id="KW-0813">Transport</keyword>
<proteinExistence type="inferred from homology"/>
<dbReference type="Pfam" id="PF00430">
    <property type="entry name" value="ATP-synt_B"/>
    <property type="match status" value="1"/>
</dbReference>
<gene>
    <name evidence="15" type="primary">LOC115753717</name>
</gene>
<evidence type="ECO:0000313" key="15">
    <source>
        <dbReference type="RefSeq" id="XP_030548327.1"/>
    </source>
</evidence>
<evidence type="ECO:0000256" key="11">
    <source>
        <dbReference type="RuleBase" id="RU003848"/>
    </source>
</evidence>
<dbReference type="CDD" id="cd06503">
    <property type="entry name" value="ATP-synt_Fo_b"/>
    <property type="match status" value="1"/>
</dbReference>
<dbReference type="AlphaFoldDB" id="A0A8B8QPX5"/>
<comment type="function">
    <text evidence="10">F(1)F(0) ATP synthase produces ATP from ADP in the presence of a proton or sodium gradient. F-type ATPases consist of two structural domains, F(1) containing the extramembraneous catalytic core and F(0) containing the membrane proton channel, linked together by a central stalk and a peripheral stalk. During catalysis, ATP synthesis in the catalytic domain of F(1) is coupled via a rotary mechanism of the central stalk subunits to proton translocation.</text>
</comment>
<evidence type="ECO:0000256" key="12">
    <source>
        <dbReference type="SAM" id="Coils"/>
    </source>
</evidence>
<evidence type="ECO:0000256" key="3">
    <source>
        <dbReference type="ARBA" id="ARBA00022448"/>
    </source>
</evidence>
<dbReference type="PANTHER" id="PTHR33445">
    <property type="entry name" value="ATP SYNTHASE SUBUNIT B', CHLOROPLASTIC"/>
    <property type="match status" value="1"/>
</dbReference>
<keyword evidence="7" id="KW-1133">Transmembrane helix</keyword>
<dbReference type="HAMAP" id="MF_01399">
    <property type="entry name" value="ATP_synth_bprime"/>
    <property type="match status" value="1"/>
</dbReference>
<feature type="coiled-coil region" evidence="12">
    <location>
        <begin position="118"/>
        <end position="197"/>
    </location>
</feature>
<keyword evidence="9" id="KW-0472">Membrane</keyword>
<evidence type="ECO:0000256" key="9">
    <source>
        <dbReference type="ARBA" id="ARBA00023136"/>
    </source>
</evidence>
<dbReference type="KEGG" id="rarg:115753717"/>
<dbReference type="InterPro" id="IPR034679">
    <property type="entry name" value="ATP_synth_b"/>
</dbReference>